<dbReference type="NCBIfam" id="TIGR04282">
    <property type="entry name" value="glyco_like_cofC"/>
    <property type="match status" value="1"/>
</dbReference>
<proteinExistence type="predicted"/>
<reference evidence="1 2" key="1">
    <citation type="submission" date="2019-08" db="EMBL/GenBank/DDBJ databases">
        <title>Pedobacter sp. nov., isolated from Han river, South Korea.</title>
        <authorList>
            <person name="Lee D.-H."/>
            <person name="Kim Y.-S."/>
            <person name="Hwang E.-M."/>
            <person name="Le Tran T.C."/>
            <person name="Cha C.-J."/>
        </authorList>
    </citation>
    <scope>NUCLEOTIDE SEQUENCE [LARGE SCALE GENOMIC DNA]</scope>
    <source>
        <strain evidence="1 2">CJ43</strain>
    </source>
</reference>
<dbReference type="Pfam" id="PF09837">
    <property type="entry name" value="DUF2064"/>
    <property type="match status" value="1"/>
</dbReference>
<dbReference type="GO" id="GO:0016740">
    <property type="term" value="F:transferase activity"/>
    <property type="evidence" value="ECO:0007669"/>
    <property type="project" value="UniProtKB-KW"/>
</dbReference>
<dbReference type="AlphaFoldDB" id="A0A5C0VKL3"/>
<sequence length="202" mass="23120">MQESKEALLIFLKYPELGRAKTRLAASIGNEQALKVYIELLNHTNLITKNLNLIKFLYYDKVSEKKLNWKEGNYTHAYQTESDLGGRMAQAFEDTFAKGFEHVVIIGSDCYELSRDIIEEAFKALQNHDVVLGPAKDGGYYLIGLSKMNKQLFTEIEWSTEHVLNSTIQKCKAAHLSYHLLETLSDIDTVEDLNPYLKQIIK</sequence>
<organism evidence="1 2">
    <name type="scientific">Pedobacter aquae</name>
    <dbReference type="NCBI Taxonomy" id="2605747"/>
    <lineage>
        <taxon>Bacteria</taxon>
        <taxon>Pseudomonadati</taxon>
        <taxon>Bacteroidota</taxon>
        <taxon>Sphingobacteriia</taxon>
        <taxon>Sphingobacteriales</taxon>
        <taxon>Sphingobacteriaceae</taxon>
        <taxon>Pedobacter</taxon>
    </lineage>
</organism>
<gene>
    <name evidence="1" type="ORF">FYC62_07335</name>
</gene>
<dbReference type="EMBL" id="CP043329">
    <property type="protein sequence ID" value="QEK51494.1"/>
    <property type="molecule type" value="Genomic_DNA"/>
</dbReference>
<dbReference type="PANTHER" id="PTHR36529">
    <property type="entry name" value="SLL1095 PROTEIN"/>
    <property type="match status" value="1"/>
</dbReference>
<dbReference type="SUPFAM" id="SSF53448">
    <property type="entry name" value="Nucleotide-diphospho-sugar transferases"/>
    <property type="match status" value="1"/>
</dbReference>
<dbReference type="KEGG" id="pej:FYC62_07335"/>
<keyword evidence="2" id="KW-1185">Reference proteome</keyword>
<evidence type="ECO:0000313" key="1">
    <source>
        <dbReference type="EMBL" id="QEK51494.1"/>
    </source>
</evidence>
<dbReference type="InterPro" id="IPR029044">
    <property type="entry name" value="Nucleotide-diphossugar_trans"/>
</dbReference>
<dbReference type="InterPro" id="IPR018641">
    <property type="entry name" value="Trfase_1_rSAM/seldom-assoc"/>
</dbReference>
<dbReference type="RefSeq" id="WP_149074484.1">
    <property type="nucleotide sequence ID" value="NZ_CP043329.1"/>
</dbReference>
<name>A0A5C0VKL3_9SPHI</name>
<evidence type="ECO:0000313" key="2">
    <source>
        <dbReference type="Proteomes" id="UP000323653"/>
    </source>
</evidence>
<protein>
    <submittedName>
        <fullName evidence="1">Glycosyltransferase</fullName>
    </submittedName>
</protein>
<dbReference type="Proteomes" id="UP000323653">
    <property type="component" value="Chromosome"/>
</dbReference>
<accession>A0A5C0VKL3</accession>
<keyword evidence="1" id="KW-0808">Transferase</keyword>
<dbReference type="Gene3D" id="3.90.550.10">
    <property type="entry name" value="Spore Coat Polysaccharide Biosynthesis Protein SpsA, Chain A"/>
    <property type="match status" value="1"/>
</dbReference>
<dbReference type="PANTHER" id="PTHR36529:SF1">
    <property type="entry name" value="GLYCOSYLTRANSFERASE"/>
    <property type="match status" value="1"/>
</dbReference>